<feature type="transmembrane region" description="Helical" evidence="1">
    <location>
        <begin position="52"/>
        <end position="69"/>
    </location>
</feature>
<keyword evidence="1" id="KW-1133">Transmembrane helix</keyword>
<evidence type="ECO:0000256" key="1">
    <source>
        <dbReference type="SAM" id="Phobius"/>
    </source>
</evidence>
<comment type="caution">
    <text evidence="2">The sequence shown here is derived from an EMBL/GenBank/DDBJ whole genome shotgun (WGS) entry which is preliminary data.</text>
</comment>
<organism evidence="2 3">
    <name type="scientific">Faecousia intestinalis</name>
    <dbReference type="NCBI Taxonomy" id="3133167"/>
    <lineage>
        <taxon>Bacteria</taxon>
        <taxon>Bacillati</taxon>
        <taxon>Bacillota</taxon>
        <taxon>Clostridia</taxon>
        <taxon>Eubacteriales</taxon>
        <taxon>Oscillospiraceae</taxon>
        <taxon>Faecousia</taxon>
    </lineage>
</organism>
<dbReference type="Proteomes" id="UP001491552">
    <property type="component" value="Unassembled WGS sequence"/>
</dbReference>
<keyword evidence="1" id="KW-0472">Membrane</keyword>
<sequence length="93" mass="10086">MEFVGKILVLLALAGIAAIEVYHKEENTGLMNLILVLIAAVVGWLLPKNDHVLSMIAAVASFAALYLSAHAAGRAVRRHDEEEERLALVRARA</sequence>
<dbReference type="EMBL" id="JBBMFF010000013">
    <property type="protein sequence ID" value="MEQ2509654.1"/>
    <property type="molecule type" value="Genomic_DNA"/>
</dbReference>
<protein>
    <submittedName>
        <fullName evidence="2">Uncharacterized protein</fullName>
    </submittedName>
</protein>
<accession>A0ABV1G340</accession>
<name>A0ABV1G340_9FIRM</name>
<proteinExistence type="predicted"/>
<evidence type="ECO:0000313" key="3">
    <source>
        <dbReference type="Proteomes" id="UP001491552"/>
    </source>
</evidence>
<reference evidence="2 3" key="1">
    <citation type="submission" date="2024-03" db="EMBL/GenBank/DDBJ databases">
        <title>Human intestinal bacterial collection.</title>
        <authorList>
            <person name="Pauvert C."/>
            <person name="Hitch T.C.A."/>
            <person name="Clavel T."/>
        </authorList>
    </citation>
    <scope>NUCLEOTIDE SEQUENCE [LARGE SCALE GENOMIC DNA]</scope>
    <source>
        <strain evidence="2 3">CLA-AA-H192</strain>
    </source>
</reference>
<keyword evidence="1" id="KW-0812">Transmembrane</keyword>
<evidence type="ECO:0000313" key="2">
    <source>
        <dbReference type="EMBL" id="MEQ2509654.1"/>
    </source>
</evidence>
<dbReference type="RefSeq" id="WP_349134370.1">
    <property type="nucleotide sequence ID" value="NZ_JBBMFF010000013.1"/>
</dbReference>
<feature type="transmembrane region" description="Helical" evidence="1">
    <location>
        <begin position="6"/>
        <end position="22"/>
    </location>
</feature>
<gene>
    <name evidence="2" type="ORF">WMO66_00090</name>
</gene>
<feature type="transmembrane region" description="Helical" evidence="1">
    <location>
        <begin position="29"/>
        <end position="46"/>
    </location>
</feature>
<keyword evidence="3" id="KW-1185">Reference proteome</keyword>